<dbReference type="WBParaSite" id="ASIM_0000081101-mRNA-1">
    <property type="protein sequence ID" value="ASIM_0000081101-mRNA-1"/>
    <property type="gene ID" value="ASIM_0000081101"/>
</dbReference>
<feature type="compositionally biased region" description="Basic residues" evidence="2">
    <location>
        <begin position="201"/>
        <end position="219"/>
    </location>
</feature>
<dbReference type="OrthoDB" id="5792659at2759"/>
<reference evidence="4 5" key="2">
    <citation type="submission" date="2018-11" db="EMBL/GenBank/DDBJ databases">
        <authorList>
            <consortium name="Pathogen Informatics"/>
        </authorList>
    </citation>
    <scope>NUCLEOTIDE SEQUENCE [LARGE SCALE GENOMIC DNA]</scope>
</reference>
<feature type="compositionally biased region" description="Basic residues" evidence="2">
    <location>
        <begin position="262"/>
        <end position="287"/>
    </location>
</feature>
<feature type="signal peptide" evidence="3">
    <location>
        <begin position="1"/>
        <end position="23"/>
    </location>
</feature>
<dbReference type="PROSITE" id="PS51257">
    <property type="entry name" value="PROKAR_LIPOPROTEIN"/>
    <property type="match status" value="1"/>
</dbReference>
<dbReference type="EMBL" id="UYRR01000555">
    <property type="protein sequence ID" value="VDK18003.1"/>
    <property type="molecule type" value="Genomic_DNA"/>
</dbReference>
<name>A0A0M3IZX7_ANISI</name>
<keyword evidence="1" id="KW-0175">Coiled coil</keyword>
<feature type="coiled-coil region" evidence="1">
    <location>
        <begin position="328"/>
        <end position="355"/>
    </location>
</feature>
<evidence type="ECO:0000313" key="6">
    <source>
        <dbReference type="WBParaSite" id="ASIM_0000081101-mRNA-1"/>
    </source>
</evidence>
<dbReference type="Proteomes" id="UP000267096">
    <property type="component" value="Unassembled WGS sequence"/>
</dbReference>
<organism evidence="6">
    <name type="scientific">Anisakis simplex</name>
    <name type="common">Herring worm</name>
    <dbReference type="NCBI Taxonomy" id="6269"/>
    <lineage>
        <taxon>Eukaryota</taxon>
        <taxon>Metazoa</taxon>
        <taxon>Ecdysozoa</taxon>
        <taxon>Nematoda</taxon>
        <taxon>Chromadorea</taxon>
        <taxon>Rhabditida</taxon>
        <taxon>Spirurina</taxon>
        <taxon>Ascaridomorpha</taxon>
        <taxon>Ascaridoidea</taxon>
        <taxon>Anisakidae</taxon>
        <taxon>Anisakis</taxon>
        <taxon>Anisakis simplex complex</taxon>
    </lineage>
</organism>
<keyword evidence="5" id="KW-1185">Reference proteome</keyword>
<proteinExistence type="predicted"/>
<feature type="compositionally biased region" description="Basic and acidic residues" evidence="2">
    <location>
        <begin position="247"/>
        <end position="261"/>
    </location>
</feature>
<dbReference type="AlphaFoldDB" id="A0A0M3IZX7"/>
<feature type="chain" id="PRO_5043120701" evidence="3">
    <location>
        <begin position="24"/>
        <end position="363"/>
    </location>
</feature>
<evidence type="ECO:0000313" key="4">
    <source>
        <dbReference type="EMBL" id="VDK18003.1"/>
    </source>
</evidence>
<feature type="compositionally biased region" description="Basic and acidic residues" evidence="2">
    <location>
        <begin position="298"/>
        <end position="310"/>
    </location>
</feature>
<keyword evidence="3" id="KW-0732">Signal</keyword>
<protein>
    <submittedName>
        <fullName evidence="6">Filaggrin-like</fullName>
    </submittedName>
</protein>
<sequence>MRLDALLWFSLFTLVALVTLASASFGCRCDGDLTTKFAISKRGLEKKLACRLDLDHIAQCDDVEAVDRAWQNFEDVNDEYTQAISECKLLQHRGPMRRQRHHQVDDDCGCGFPPRPLGNSEVESSFHRRVKRRSECPCSMNSMHHRHIMPQRKSPDGSDKDEMMRMRHHQMHRHRGLHHHAHHHMLDSVEIDEDESSKTKGNPKKVKTDRKGRTGKNRSRNVTQSNDSQSDETPDLLPDNDTALSDGRFKRDKSPHMPERGKHSRAHVPHRHRSKSKGGRHRQRGNKKGGGGKQDAQVVKRHDHGSNDDRTDQDDEDDRSKTHFLRVRRVARSCIAEATEEVDRLKAKYSGLCGRHHMDSERV</sequence>
<accession>A0A0M3IZX7</accession>
<evidence type="ECO:0000256" key="1">
    <source>
        <dbReference type="SAM" id="Coils"/>
    </source>
</evidence>
<reference evidence="6" key="1">
    <citation type="submission" date="2017-02" db="UniProtKB">
        <authorList>
            <consortium name="WormBaseParasite"/>
        </authorList>
    </citation>
    <scope>IDENTIFICATION</scope>
</reference>
<gene>
    <name evidence="4" type="ORF">ASIM_LOCUS710</name>
</gene>
<evidence type="ECO:0000256" key="2">
    <source>
        <dbReference type="SAM" id="MobiDB-lite"/>
    </source>
</evidence>
<evidence type="ECO:0000256" key="3">
    <source>
        <dbReference type="SAM" id="SignalP"/>
    </source>
</evidence>
<evidence type="ECO:0000313" key="5">
    <source>
        <dbReference type="Proteomes" id="UP000267096"/>
    </source>
</evidence>
<feature type="region of interest" description="Disordered" evidence="2">
    <location>
        <begin position="189"/>
        <end position="322"/>
    </location>
</feature>